<dbReference type="AlphaFoldDB" id="A0A369UNQ8"/>
<dbReference type="EMBL" id="QQAH01000006">
    <property type="protein sequence ID" value="RDD82171.1"/>
    <property type="molecule type" value="Genomic_DNA"/>
</dbReference>
<protein>
    <recommendedName>
        <fullName evidence="3">DUF2063 domain-containing protein</fullName>
    </recommendedName>
</protein>
<name>A0A369UNQ8_9GAMM</name>
<evidence type="ECO:0008006" key="3">
    <source>
        <dbReference type="Google" id="ProtNLM"/>
    </source>
</evidence>
<comment type="caution">
    <text evidence="1">The sequence shown here is derived from an EMBL/GenBank/DDBJ whole genome shotgun (WGS) entry which is preliminary data.</text>
</comment>
<evidence type="ECO:0000313" key="1">
    <source>
        <dbReference type="EMBL" id="RDD82171.1"/>
    </source>
</evidence>
<dbReference type="OrthoDB" id="5184759at2"/>
<accession>A0A369UNQ8</accession>
<evidence type="ECO:0000313" key="2">
    <source>
        <dbReference type="Proteomes" id="UP000253782"/>
    </source>
</evidence>
<sequence>MNLHRLHAVLAAGVEQPQLLEQWDRQPGLLSQLGVDPSGLDLAALRKFAGLTVKVRHNPLREQMPLSFRLMSIASIEIDMFADYAMFRSKRQLRYATSAAARAGDLLDFLADWIDPAKREQLLLWDVIRYEDAIARLGPWLEQTPEAVDNSVTACPRLRGTVLLHELQSDPRALADMLYTSAPDLSRVPLQPQHLCFWRAPESDQAAVLTLDELGFYLLSMLDGQRSVSALTQCLGGGRDARNAVSRGLRAFSKLGIVILPDRIRRH</sequence>
<dbReference type="RefSeq" id="WP_114844791.1">
    <property type="nucleotide sequence ID" value="NZ_JBHSPE010000008.1"/>
</dbReference>
<dbReference type="Proteomes" id="UP000253782">
    <property type="component" value="Unassembled WGS sequence"/>
</dbReference>
<organism evidence="1 2">
    <name type="scientific">Dyella tabacisoli</name>
    <dbReference type="NCBI Taxonomy" id="2282381"/>
    <lineage>
        <taxon>Bacteria</taxon>
        <taxon>Pseudomonadati</taxon>
        <taxon>Pseudomonadota</taxon>
        <taxon>Gammaproteobacteria</taxon>
        <taxon>Lysobacterales</taxon>
        <taxon>Rhodanobacteraceae</taxon>
        <taxon>Dyella</taxon>
    </lineage>
</organism>
<keyword evidence="2" id="KW-1185">Reference proteome</keyword>
<gene>
    <name evidence="1" type="ORF">DVJ77_07005</name>
</gene>
<proteinExistence type="predicted"/>
<reference evidence="1 2" key="1">
    <citation type="submission" date="2018-07" db="EMBL/GenBank/DDBJ databases">
        <title>Dyella tabacisoli L4-6T, whole genome shotgun sequence.</title>
        <authorList>
            <person name="Zhou X.-K."/>
            <person name="Li W.-J."/>
            <person name="Duan Y.-Q."/>
        </authorList>
    </citation>
    <scope>NUCLEOTIDE SEQUENCE [LARGE SCALE GENOMIC DNA]</scope>
    <source>
        <strain evidence="1 2">L4-6</strain>
    </source>
</reference>